<gene>
    <name evidence="3" type="ORF">AVEN_83019_1</name>
</gene>
<organism evidence="3 4">
    <name type="scientific">Araneus ventricosus</name>
    <name type="common">Orbweaver spider</name>
    <name type="synonym">Epeira ventricosa</name>
    <dbReference type="NCBI Taxonomy" id="182803"/>
    <lineage>
        <taxon>Eukaryota</taxon>
        <taxon>Metazoa</taxon>
        <taxon>Ecdysozoa</taxon>
        <taxon>Arthropoda</taxon>
        <taxon>Chelicerata</taxon>
        <taxon>Arachnida</taxon>
        <taxon>Araneae</taxon>
        <taxon>Araneomorphae</taxon>
        <taxon>Entelegynae</taxon>
        <taxon>Araneoidea</taxon>
        <taxon>Araneidae</taxon>
        <taxon>Araneus</taxon>
    </lineage>
</organism>
<dbReference type="GO" id="GO:0071897">
    <property type="term" value="P:DNA biosynthetic process"/>
    <property type="evidence" value="ECO:0007669"/>
    <property type="project" value="UniProtKB-ARBA"/>
</dbReference>
<dbReference type="InterPro" id="IPR043502">
    <property type="entry name" value="DNA/RNA_pol_sf"/>
</dbReference>
<dbReference type="Gene3D" id="3.10.10.10">
    <property type="entry name" value="HIV Type 1 Reverse Transcriptase, subunit A, domain 1"/>
    <property type="match status" value="1"/>
</dbReference>
<keyword evidence="1" id="KW-0862">Zinc</keyword>
<dbReference type="GO" id="GO:0008270">
    <property type="term" value="F:zinc ion binding"/>
    <property type="evidence" value="ECO:0007669"/>
    <property type="project" value="UniProtKB-KW"/>
</dbReference>
<evidence type="ECO:0000259" key="2">
    <source>
        <dbReference type="PROSITE" id="PS50158"/>
    </source>
</evidence>
<dbReference type="PROSITE" id="PS50158">
    <property type="entry name" value="ZF_CCHC"/>
    <property type="match status" value="1"/>
</dbReference>
<evidence type="ECO:0000313" key="4">
    <source>
        <dbReference type="Proteomes" id="UP000499080"/>
    </source>
</evidence>
<keyword evidence="1" id="KW-0863">Zinc-finger</keyword>
<dbReference type="SUPFAM" id="SSF56672">
    <property type="entry name" value="DNA/RNA polymerases"/>
    <property type="match status" value="1"/>
</dbReference>
<dbReference type="InterPro" id="IPR050951">
    <property type="entry name" value="Retrovirus_Pol_polyprotein"/>
</dbReference>
<dbReference type="EMBL" id="BGPR01001457">
    <property type="protein sequence ID" value="GBM54419.1"/>
    <property type="molecule type" value="Genomic_DNA"/>
</dbReference>
<dbReference type="GO" id="GO:0003676">
    <property type="term" value="F:nucleic acid binding"/>
    <property type="evidence" value="ECO:0007669"/>
    <property type="project" value="InterPro"/>
</dbReference>
<dbReference type="PANTHER" id="PTHR37984">
    <property type="entry name" value="PROTEIN CBG26694"/>
    <property type="match status" value="1"/>
</dbReference>
<dbReference type="Proteomes" id="UP000499080">
    <property type="component" value="Unassembled WGS sequence"/>
</dbReference>
<dbReference type="OrthoDB" id="6740364at2759"/>
<accession>A0A4Y2GNR7</accession>
<keyword evidence="1" id="KW-0479">Metal-binding</keyword>
<feature type="domain" description="CCHC-type" evidence="2">
    <location>
        <begin position="234"/>
        <end position="248"/>
    </location>
</feature>
<evidence type="ECO:0000256" key="1">
    <source>
        <dbReference type="PROSITE-ProRule" id="PRU00047"/>
    </source>
</evidence>
<name>A0A4Y2GNR7_ARAVE</name>
<reference evidence="3 4" key="1">
    <citation type="journal article" date="2019" name="Sci. Rep.">
        <title>Orb-weaving spider Araneus ventricosus genome elucidates the spidroin gene catalogue.</title>
        <authorList>
            <person name="Kono N."/>
            <person name="Nakamura H."/>
            <person name="Ohtoshi R."/>
            <person name="Moran D.A.P."/>
            <person name="Shinohara A."/>
            <person name="Yoshida Y."/>
            <person name="Fujiwara M."/>
            <person name="Mori M."/>
            <person name="Tomita M."/>
            <person name="Arakawa K."/>
        </authorList>
    </citation>
    <scope>NUCLEOTIDE SEQUENCE [LARGE SCALE GENOMIC DNA]</scope>
</reference>
<dbReference type="PANTHER" id="PTHR37984:SF13">
    <property type="entry name" value="RIBONUCLEASE H"/>
    <property type="match status" value="1"/>
</dbReference>
<protein>
    <recommendedName>
        <fullName evidence="2">CCHC-type domain-containing protein</fullName>
    </recommendedName>
</protein>
<comment type="caution">
    <text evidence="3">The sequence shown here is derived from an EMBL/GenBank/DDBJ whole genome shotgun (WGS) entry which is preliminary data.</text>
</comment>
<proteinExistence type="predicted"/>
<evidence type="ECO:0000313" key="3">
    <source>
        <dbReference type="EMBL" id="GBM54419.1"/>
    </source>
</evidence>
<dbReference type="AlphaFoldDB" id="A0A4Y2GNR7"/>
<sequence length="453" mass="50951">MPNVSVGYLQNFVEGDNFVEYLMQADFFFEANKITSDDEKHALLLTAIGKKTFSLLRNLLEPREMKTVPYNEIIKVLTDYYSPASSIVMKRFRFYNLKQGNEDITTFIVKIRELASKCNFGAFLNDALRDKLVCGLQSEQIQNKLLSEKDIDFAKASEMALAMETASRETKSLKGDSLNVFKIHSSDKVKQRKFPQCKGSGKPSIPHQGLKVIKLCRHCGKSHRGECNFKNATCYQCGVKGHIKPACKASNTNFVETGTSISDQSDFYLNNNDVFSISGSLKPYTTDVDINGVKVSNYEVPVTYLNKCYSLPLIVVDCIDKPTLLGREWMKMLNIKIDDCVNVVLDKNVDFNVNFDNVSSTVEYFKNKFPNCFNLNDTSGILGEPINIAMKQETIPIFCKSRPVPYALRNLVDKELDTLINSGVLHTVSHSKWATPIVAVPKLDGNGRETQNL</sequence>
<keyword evidence="4" id="KW-1185">Reference proteome</keyword>
<dbReference type="InterPro" id="IPR001878">
    <property type="entry name" value="Znf_CCHC"/>
</dbReference>